<name>A0ABW2NIZ4_9BACL</name>
<dbReference type="SUPFAM" id="SSF52309">
    <property type="entry name" value="N-(deoxy)ribosyltransferase-like"/>
    <property type="match status" value="1"/>
</dbReference>
<dbReference type="Gene3D" id="3.40.50.450">
    <property type="match status" value="1"/>
</dbReference>
<evidence type="ECO:0000313" key="2">
    <source>
        <dbReference type="Proteomes" id="UP001596549"/>
    </source>
</evidence>
<accession>A0ABW2NIZ4</accession>
<gene>
    <name evidence="1" type="ORF">ACFQPF_03030</name>
</gene>
<dbReference type="Pfam" id="PF05014">
    <property type="entry name" value="Nuc_deoxyrib_tr"/>
    <property type="match status" value="1"/>
</dbReference>
<dbReference type="InterPro" id="IPR007710">
    <property type="entry name" value="Nucleoside_deoxyribTrfase"/>
</dbReference>
<organism evidence="1 2">
    <name type="scientific">Fictibacillus iocasae</name>
    <dbReference type="NCBI Taxonomy" id="2715437"/>
    <lineage>
        <taxon>Bacteria</taxon>
        <taxon>Bacillati</taxon>
        <taxon>Bacillota</taxon>
        <taxon>Bacilli</taxon>
        <taxon>Bacillales</taxon>
        <taxon>Fictibacillaceae</taxon>
        <taxon>Fictibacillus</taxon>
    </lineage>
</organism>
<evidence type="ECO:0000313" key="1">
    <source>
        <dbReference type="EMBL" id="MFC7370645.1"/>
    </source>
</evidence>
<sequence length="139" mass="15336">MNSFYIGSGFQNKKMVREIADVLVREGMTHTYDWTQTEKVENITHLAHIANCEVNGVKAADVVLILLPGGRGTHTELGLAIAAGKPVLLYDLENCWHDQDHLVSFYYADGVKRVTGDVTDVIEEMKMTAADLANSAERG</sequence>
<comment type="caution">
    <text evidence="1">The sequence shown here is derived from an EMBL/GenBank/DDBJ whole genome shotgun (WGS) entry which is preliminary data.</text>
</comment>
<reference evidence="2" key="1">
    <citation type="journal article" date="2019" name="Int. J. Syst. Evol. Microbiol.">
        <title>The Global Catalogue of Microorganisms (GCM) 10K type strain sequencing project: providing services to taxonomists for standard genome sequencing and annotation.</title>
        <authorList>
            <consortium name="The Broad Institute Genomics Platform"/>
            <consortium name="The Broad Institute Genome Sequencing Center for Infectious Disease"/>
            <person name="Wu L."/>
            <person name="Ma J."/>
        </authorList>
    </citation>
    <scope>NUCLEOTIDE SEQUENCE [LARGE SCALE GENOMIC DNA]</scope>
    <source>
        <strain evidence="2">NBRC 106396</strain>
    </source>
</reference>
<protein>
    <submittedName>
        <fullName evidence="1">Nucleoside 2-deoxyribosyltransferase</fullName>
    </submittedName>
</protein>
<dbReference type="Proteomes" id="UP001596549">
    <property type="component" value="Unassembled WGS sequence"/>
</dbReference>
<proteinExistence type="predicted"/>
<dbReference type="RefSeq" id="WP_379746325.1">
    <property type="nucleotide sequence ID" value="NZ_JBHTCP010000004.1"/>
</dbReference>
<keyword evidence="2" id="KW-1185">Reference proteome</keyword>
<dbReference type="EMBL" id="JBHTCP010000004">
    <property type="protein sequence ID" value="MFC7370645.1"/>
    <property type="molecule type" value="Genomic_DNA"/>
</dbReference>